<dbReference type="InterPro" id="IPR012910">
    <property type="entry name" value="Plug_dom"/>
</dbReference>
<keyword evidence="3 8" id="KW-1134">Transmembrane beta strand</keyword>
<dbReference type="Gene3D" id="2.40.170.20">
    <property type="entry name" value="TonB-dependent receptor, beta-barrel domain"/>
    <property type="match status" value="1"/>
</dbReference>
<keyword evidence="13" id="KW-0675">Receptor</keyword>
<dbReference type="InterPro" id="IPR010104">
    <property type="entry name" value="TonB_rcpt_bac"/>
</dbReference>
<keyword evidence="14" id="KW-1185">Reference proteome</keyword>
<organism evidence="13 14">
    <name type="scientific">Thalassotalea fonticola</name>
    <dbReference type="NCBI Taxonomy" id="3065649"/>
    <lineage>
        <taxon>Bacteria</taxon>
        <taxon>Pseudomonadati</taxon>
        <taxon>Pseudomonadota</taxon>
        <taxon>Gammaproteobacteria</taxon>
        <taxon>Alteromonadales</taxon>
        <taxon>Colwelliaceae</taxon>
        <taxon>Thalassotalea</taxon>
    </lineage>
</organism>
<dbReference type="Proteomes" id="UP001301442">
    <property type="component" value="Chromosome"/>
</dbReference>
<dbReference type="PANTHER" id="PTHR40980">
    <property type="entry name" value="PLUG DOMAIN-CONTAINING PROTEIN"/>
    <property type="match status" value="1"/>
</dbReference>
<dbReference type="InterPro" id="IPR000531">
    <property type="entry name" value="Beta-barrel_TonB"/>
</dbReference>
<dbReference type="Pfam" id="PF07715">
    <property type="entry name" value="Plug"/>
    <property type="match status" value="1"/>
</dbReference>
<reference evidence="13 14" key="1">
    <citation type="submission" date="2023-09" db="EMBL/GenBank/DDBJ databases">
        <authorList>
            <person name="Qi X."/>
        </authorList>
    </citation>
    <scope>NUCLEOTIDE SEQUENCE [LARGE SCALE GENOMIC DNA]</scope>
    <source>
        <strain evidence="13 14">S1-1</strain>
    </source>
</reference>
<dbReference type="CDD" id="cd01347">
    <property type="entry name" value="ligand_gated_channel"/>
    <property type="match status" value="1"/>
</dbReference>
<evidence type="ECO:0000256" key="6">
    <source>
        <dbReference type="ARBA" id="ARBA00023136"/>
    </source>
</evidence>
<feature type="domain" description="TonB-dependent receptor-like beta-barrel" evidence="11">
    <location>
        <begin position="302"/>
        <end position="825"/>
    </location>
</feature>
<evidence type="ECO:0000256" key="9">
    <source>
        <dbReference type="RuleBase" id="RU003357"/>
    </source>
</evidence>
<dbReference type="PROSITE" id="PS52016">
    <property type="entry name" value="TONB_DEPENDENT_REC_3"/>
    <property type="match status" value="1"/>
</dbReference>
<dbReference type="Pfam" id="PF00593">
    <property type="entry name" value="TonB_dep_Rec_b-barrel"/>
    <property type="match status" value="1"/>
</dbReference>
<evidence type="ECO:0000256" key="1">
    <source>
        <dbReference type="ARBA" id="ARBA00004571"/>
    </source>
</evidence>
<feature type="domain" description="TonB-dependent receptor plug" evidence="12">
    <location>
        <begin position="61"/>
        <end position="169"/>
    </location>
</feature>
<protein>
    <submittedName>
        <fullName evidence="13">TonB-dependent receptor</fullName>
    </submittedName>
</protein>
<proteinExistence type="inferred from homology"/>
<evidence type="ECO:0000256" key="8">
    <source>
        <dbReference type="PROSITE-ProRule" id="PRU01360"/>
    </source>
</evidence>
<sequence>MSSIKFQKHVLASSIAVALIGSVSSVSAAEEAQAAEKKIEVIEVTGIRGSLKKNLNAKRFANAVVESISAEDIGKFPDKNIAESLQRVSGVTINRGFTGEGNEVSIRGIDPQLTQVQLNGNFVASTGWFSQSANNRAFNMDLMPSELVAGVDVYKSPQANIDEGGVGGTVIMRTRKPLDMDANTLFASVEMNSNSLADDEGTGVTGMYSWKDESETFGVLVTASTLETIGRARKAENYWEEGWSASGVAAFDQDRTRDAIDVTAQFAATDDLVLTAHVLSLELDAANTNQNMLAYNGCCGPWNSNADNGGFGGTYTSTGRLAEGANGLPLTGSVTNINGLAQDTNTRRANIETTVAELSADYEGDGYSIHAKIGTTESDGGNGGNYNGLWGNGWTTGPVDDGIVVEFDMDLNDTMYLATPGFDTTDPTSFAHLGSSIARTELSDEESYAQVDLTFDVDLGAISSIETGLKIRSHEFTQNQLNATLEDAIVTDISEFADGNVNDFGEVMASGSISSYVKLNGSKYANFLDSKVTGWVQQDPTWGEVEEDIISTYVQGNFEGDGFRGNVGLRYTETELTGKAIGPNGVISVPGDYSDWLPSMNISIDLADDLILRMSAARVMSRPGYSQLTPSVSNVNPTSYTANMGNPDMDPFRATQTDIGLEWYFNEESLASVAYFTKDIKSFVTSKQETISFEDENGVVRDWRVTVPAQGRGGNVDGVEFQYQQTFGNFGTIFNYTYTDAKAENDAGDIIQLPGNSRNSYNLTGYYENDMFAARVAYTYRSDFLAPGTAIANQLDTNDEQAFLDANFTWHATKNIDITIEGINLGGEVVYARHSGGAQTLRTAVDNGSRYFLKATYRM</sequence>
<dbReference type="PANTHER" id="PTHR40980:SF3">
    <property type="entry name" value="TONB-DEPENDENT RECEPTOR-LIKE BETA-BARREL DOMAIN-CONTAINING PROTEIN"/>
    <property type="match status" value="1"/>
</dbReference>
<comment type="similarity">
    <text evidence="8 9">Belongs to the TonB-dependent receptor family.</text>
</comment>
<gene>
    <name evidence="13" type="ORF">RI844_00530</name>
</gene>
<keyword evidence="7 8" id="KW-0998">Cell outer membrane</keyword>
<evidence type="ECO:0000313" key="14">
    <source>
        <dbReference type="Proteomes" id="UP001301442"/>
    </source>
</evidence>
<evidence type="ECO:0000313" key="13">
    <source>
        <dbReference type="EMBL" id="WOH37756.1"/>
    </source>
</evidence>
<dbReference type="InterPro" id="IPR037066">
    <property type="entry name" value="Plug_dom_sf"/>
</dbReference>
<evidence type="ECO:0000259" key="11">
    <source>
        <dbReference type="Pfam" id="PF00593"/>
    </source>
</evidence>
<comment type="subcellular location">
    <subcellularLocation>
        <location evidence="1 8">Cell outer membrane</location>
        <topology evidence="1 8">Multi-pass membrane protein</topology>
    </subcellularLocation>
</comment>
<dbReference type="Gene3D" id="2.170.130.10">
    <property type="entry name" value="TonB-dependent receptor, plug domain"/>
    <property type="match status" value="1"/>
</dbReference>
<dbReference type="NCBIfam" id="TIGR01782">
    <property type="entry name" value="TonB-Xanth-Caul"/>
    <property type="match status" value="1"/>
</dbReference>
<feature type="chain" id="PRO_5045505909" evidence="10">
    <location>
        <begin position="29"/>
        <end position="859"/>
    </location>
</feature>
<keyword evidence="10" id="KW-0732">Signal</keyword>
<evidence type="ECO:0000256" key="2">
    <source>
        <dbReference type="ARBA" id="ARBA00022448"/>
    </source>
</evidence>
<name>A0ABZ0GPM3_9GAMM</name>
<dbReference type="SUPFAM" id="SSF56935">
    <property type="entry name" value="Porins"/>
    <property type="match status" value="1"/>
</dbReference>
<evidence type="ECO:0000256" key="10">
    <source>
        <dbReference type="SAM" id="SignalP"/>
    </source>
</evidence>
<keyword evidence="6 8" id="KW-0472">Membrane</keyword>
<dbReference type="InterPro" id="IPR039426">
    <property type="entry name" value="TonB-dep_rcpt-like"/>
</dbReference>
<keyword evidence="5 9" id="KW-0798">TonB box</keyword>
<evidence type="ECO:0000256" key="5">
    <source>
        <dbReference type="ARBA" id="ARBA00023077"/>
    </source>
</evidence>
<dbReference type="RefSeq" id="WP_348396534.1">
    <property type="nucleotide sequence ID" value="NZ_CP136600.1"/>
</dbReference>
<dbReference type="EMBL" id="CP136600">
    <property type="protein sequence ID" value="WOH37756.1"/>
    <property type="molecule type" value="Genomic_DNA"/>
</dbReference>
<keyword evidence="4 8" id="KW-0812">Transmembrane</keyword>
<accession>A0ABZ0GPM3</accession>
<dbReference type="InterPro" id="IPR036942">
    <property type="entry name" value="Beta-barrel_TonB_sf"/>
</dbReference>
<feature type="signal peptide" evidence="10">
    <location>
        <begin position="1"/>
        <end position="28"/>
    </location>
</feature>
<evidence type="ECO:0000256" key="4">
    <source>
        <dbReference type="ARBA" id="ARBA00022692"/>
    </source>
</evidence>
<evidence type="ECO:0000256" key="7">
    <source>
        <dbReference type="ARBA" id="ARBA00023237"/>
    </source>
</evidence>
<evidence type="ECO:0000256" key="3">
    <source>
        <dbReference type="ARBA" id="ARBA00022452"/>
    </source>
</evidence>
<evidence type="ECO:0000259" key="12">
    <source>
        <dbReference type="Pfam" id="PF07715"/>
    </source>
</evidence>
<keyword evidence="2 8" id="KW-0813">Transport</keyword>